<evidence type="ECO:0000313" key="1">
    <source>
        <dbReference type="EMBL" id="AFC33068.1"/>
    </source>
</evidence>
<dbReference type="HOGENOM" id="CLU_182025_2_0_9"/>
<protein>
    <recommendedName>
        <fullName evidence="3">DUF1450 domain-containing protein</fullName>
    </recommendedName>
</protein>
<organism evidence="1 2">
    <name type="scientific">Paenibacillus mucilaginosus 3016</name>
    <dbReference type="NCBI Taxonomy" id="1116391"/>
    <lineage>
        <taxon>Bacteria</taxon>
        <taxon>Bacillati</taxon>
        <taxon>Bacillota</taxon>
        <taxon>Bacilli</taxon>
        <taxon>Bacillales</taxon>
        <taxon>Paenibacillaceae</taxon>
        <taxon>Paenibacillus</taxon>
    </lineage>
</organism>
<evidence type="ECO:0000313" key="2">
    <source>
        <dbReference type="Proteomes" id="UP000007523"/>
    </source>
</evidence>
<dbReference type="STRING" id="1116391.PM3016_6438"/>
<sequence length="89" mass="9887">MRKCQVIGKRGTAKVKKIRYCCRNFKQGTKGVYRALKEEHSGLKQKKRDCLGHCKLCSKACFAVVGKSKKLISASTAEGLQKKLEKAIG</sequence>
<gene>
    <name evidence="1" type="ORF">PM3016_6438</name>
</gene>
<accession>H6NGI6</accession>
<dbReference type="Pfam" id="PF07293">
    <property type="entry name" value="DUF1450"/>
    <property type="match status" value="1"/>
</dbReference>
<dbReference type="AlphaFoldDB" id="H6NGI6"/>
<dbReference type="EMBL" id="CP003235">
    <property type="protein sequence ID" value="AFC33068.1"/>
    <property type="molecule type" value="Genomic_DNA"/>
</dbReference>
<reference evidence="1 2" key="1">
    <citation type="journal article" date="2012" name="J. Bacteriol.">
        <title>Complete Genome Sequence of Paenibacillus mucilaginosus 3016, a Bacterium Functional as Microbial Fertilizer.</title>
        <authorList>
            <person name="Ma M."/>
            <person name="Wang Z."/>
            <person name="Li L."/>
            <person name="Jiang X."/>
            <person name="Guan D."/>
            <person name="Cao F."/>
            <person name="Chen H."/>
            <person name="Wang X."/>
            <person name="Shen D."/>
            <person name="Du B."/>
            <person name="Li J."/>
        </authorList>
    </citation>
    <scope>NUCLEOTIDE SEQUENCE [LARGE SCALE GENOMIC DNA]</scope>
    <source>
        <strain evidence="1 2">3016</strain>
    </source>
</reference>
<dbReference type="KEGG" id="pmq:PM3016_6438"/>
<keyword evidence="2" id="KW-1185">Reference proteome</keyword>
<dbReference type="InterPro" id="IPR009910">
    <property type="entry name" value="DUF1450"/>
</dbReference>
<proteinExistence type="predicted"/>
<evidence type="ECO:0008006" key="3">
    <source>
        <dbReference type="Google" id="ProtNLM"/>
    </source>
</evidence>
<name>H6NGI6_9BACL</name>
<dbReference type="Proteomes" id="UP000007523">
    <property type="component" value="Chromosome"/>
</dbReference>